<dbReference type="Pfam" id="PF05183">
    <property type="entry name" value="RdRP"/>
    <property type="match status" value="2"/>
</dbReference>
<dbReference type="InterPro" id="IPR008011">
    <property type="entry name" value="Complex1_LYR_dom"/>
</dbReference>
<dbReference type="GO" id="GO:0031380">
    <property type="term" value="C:nuclear RNA-directed RNA polymerase complex"/>
    <property type="evidence" value="ECO:0007669"/>
    <property type="project" value="TreeGrafter"/>
</dbReference>
<dbReference type="PANTHER" id="PTHR23079">
    <property type="entry name" value="RNA-DEPENDENT RNA POLYMERASE"/>
    <property type="match status" value="1"/>
</dbReference>
<dbReference type="GO" id="GO:0030422">
    <property type="term" value="P:siRNA processing"/>
    <property type="evidence" value="ECO:0007669"/>
    <property type="project" value="TreeGrafter"/>
</dbReference>
<reference evidence="4" key="1">
    <citation type="submission" date="2023-11" db="EMBL/GenBank/DDBJ databases">
        <authorList>
            <person name="De Vega J J."/>
            <person name="De Vega J J."/>
        </authorList>
    </citation>
    <scope>NUCLEOTIDE SEQUENCE</scope>
</reference>
<dbReference type="GO" id="GO:0003968">
    <property type="term" value="F:RNA-directed RNA polymerase activity"/>
    <property type="evidence" value="ECO:0007669"/>
    <property type="project" value="UniProtKB-KW"/>
</dbReference>
<dbReference type="AlphaFoldDB" id="A0AAD2HQ57"/>
<feature type="domain" description="RDRP core" evidence="2">
    <location>
        <begin position="594"/>
        <end position="703"/>
    </location>
</feature>
<comment type="catalytic activity">
    <reaction evidence="1">
        <text>RNA(n) + a ribonucleoside 5'-triphosphate = RNA(n+1) + diphosphate</text>
        <dbReference type="Rhea" id="RHEA:21248"/>
        <dbReference type="Rhea" id="RHEA-COMP:14527"/>
        <dbReference type="Rhea" id="RHEA-COMP:17342"/>
        <dbReference type="ChEBI" id="CHEBI:33019"/>
        <dbReference type="ChEBI" id="CHEBI:61557"/>
        <dbReference type="ChEBI" id="CHEBI:140395"/>
        <dbReference type="EC" id="2.7.7.48"/>
    </reaction>
</comment>
<comment type="caution">
    <text evidence="4">The sequence shown here is derived from an EMBL/GenBank/DDBJ whole genome shotgun (WGS) entry which is preliminary data.</text>
</comment>
<comment type="similarity">
    <text evidence="1">Belongs to the RdRP family.</text>
</comment>
<dbReference type="CDD" id="cd20262">
    <property type="entry name" value="Complex1_LYR_LYRM2"/>
    <property type="match status" value="1"/>
</dbReference>
<dbReference type="InterPro" id="IPR057596">
    <property type="entry name" value="RDRP_core"/>
</dbReference>
<feature type="domain" description="Complex 1 LYR protein" evidence="3">
    <location>
        <begin position="43"/>
        <end position="87"/>
    </location>
</feature>
<keyword evidence="1" id="KW-0808">Transferase</keyword>
<dbReference type="EC" id="2.7.7.48" evidence="1"/>
<dbReference type="Proteomes" id="UP001295794">
    <property type="component" value="Unassembled WGS sequence"/>
</dbReference>
<dbReference type="EMBL" id="CAVNYO010000440">
    <property type="protein sequence ID" value="CAK5279967.1"/>
    <property type="molecule type" value="Genomic_DNA"/>
</dbReference>
<keyword evidence="5" id="KW-1185">Reference proteome</keyword>
<sequence>MVLTLRHFILKQEVFNLYRHAIRSSRGSLSFLLFFYHNLNILKAIPDPATRKETIQWIRADFERNRHLTDVALIQDKIKMGRRELKQMLPAFSILGADVLQTHVFSVEWQADLAASGVLSVNQERREFRLTFTVTHPYELTYHVAIPFSRINSILAHSQQGSILFFDLADPPNFESSSNISSKRTRLSLLPIGDHERLAPYISLALRIACRNAKASGLFRQLARTAASKRQDVLQLVHTKIQNLPDRSSEFVGCAGAVILPHIVALVRASSCFGLSPSLLRYVTVSDNVRIESSVRSLLGFTNRSFDFLDEGGMQYRFDREVDCVAFTRLRVGAFLIDRELTIAGRDFDFLAYSQSGSRSMLFGQFILVCAPIQDTNQKLINAAHIINTIGTFDPELTHCPARYAARISQAFTATDSTSLKVDEVIYLYDMSVPSGKYHFTDGVGTMSLGLAQSIWAELRPTRRRNRRLVNNALRAVQIRFQGSKGMFSVDYKLKGHVFCLRPSMIKFSAPHSTTIEIAMTFDKPGPNYLNRPLIMILGGSWYLDRSVVTYFLSSEGLGVDCEIFKACISTDFCNTMSRILWQTFQDQSSHPDTSSGHIMARPSTSADIGEFVIEYINSDAVGIVATNWLLIVDQSPHHIFDRDCLKLAKLHSDADEYPKSGQRVAVETIPKPKSRSKTDWHAPELHANMGYQRAIGKLFRAIDLGEIQADSLSPADSVSPAERRRLRAGARPRRDIQVLTSALEQTRIEDPILHALRPIVKRHTRVGTDKGHRIFRDIAQIFSRYTSELQSICVLAHGIARASCPPLRGEGGYLTGPSIQNLISTPRERTDMLVQGVKEEQLEDDAVGWAEVLRRGWLSLELAVTERNAFGAQSFIWIALAVILKQ</sequence>
<dbReference type="InterPro" id="IPR045293">
    <property type="entry name" value="Complex1_LYR_LYRM2"/>
</dbReference>
<dbReference type="InterPro" id="IPR007855">
    <property type="entry name" value="RDRP"/>
</dbReference>
<evidence type="ECO:0000259" key="3">
    <source>
        <dbReference type="Pfam" id="PF05347"/>
    </source>
</evidence>
<keyword evidence="1" id="KW-0548">Nucleotidyltransferase</keyword>
<organism evidence="4 5">
    <name type="scientific">Mycena citricolor</name>
    <dbReference type="NCBI Taxonomy" id="2018698"/>
    <lineage>
        <taxon>Eukaryota</taxon>
        <taxon>Fungi</taxon>
        <taxon>Dikarya</taxon>
        <taxon>Basidiomycota</taxon>
        <taxon>Agaricomycotina</taxon>
        <taxon>Agaricomycetes</taxon>
        <taxon>Agaricomycetidae</taxon>
        <taxon>Agaricales</taxon>
        <taxon>Marasmiineae</taxon>
        <taxon>Mycenaceae</taxon>
        <taxon>Mycena</taxon>
    </lineage>
</organism>
<proteinExistence type="inferred from homology"/>
<dbReference type="PANTHER" id="PTHR23079:SF17">
    <property type="entry name" value="RNA-DEPENDENT RNA POLYMERASE"/>
    <property type="match status" value="1"/>
</dbReference>
<dbReference type="GO" id="GO:0003723">
    <property type="term" value="F:RNA binding"/>
    <property type="evidence" value="ECO:0007669"/>
    <property type="project" value="UniProtKB-KW"/>
</dbReference>
<gene>
    <name evidence="4" type="ORF">MYCIT1_LOCUS30358</name>
</gene>
<keyword evidence="1" id="KW-0696">RNA-directed RNA polymerase</keyword>
<protein>
    <recommendedName>
        <fullName evidence="1">RNA-dependent RNA polymerase</fullName>
        <ecNumber evidence="1">2.7.7.48</ecNumber>
    </recommendedName>
</protein>
<name>A0AAD2HQ57_9AGAR</name>
<feature type="domain" description="RDRP core" evidence="2">
    <location>
        <begin position="307"/>
        <end position="539"/>
    </location>
</feature>
<keyword evidence="1" id="KW-0694">RNA-binding</keyword>
<evidence type="ECO:0000313" key="4">
    <source>
        <dbReference type="EMBL" id="CAK5279967.1"/>
    </source>
</evidence>
<evidence type="ECO:0000313" key="5">
    <source>
        <dbReference type="Proteomes" id="UP001295794"/>
    </source>
</evidence>
<dbReference type="Pfam" id="PF05347">
    <property type="entry name" value="Complex1_LYR"/>
    <property type="match status" value="1"/>
</dbReference>
<evidence type="ECO:0000256" key="1">
    <source>
        <dbReference type="RuleBase" id="RU363098"/>
    </source>
</evidence>
<accession>A0AAD2HQ57</accession>
<evidence type="ECO:0000259" key="2">
    <source>
        <dbReference type="Pfam" id="PF05183"/>
    </source>
</evidence>